<dbReference type="InterPro" id="IPR011256">
    <property type="entry name" value="Reg_factor_effector_dom_sf"/>
</dbReference>
<protein>
    <submittedName>
        <fullName evidence="5">AraC family transcriptional regulator</fullName>
    </submittedName>
</protein>
<dbReference type="Gene3D" id="1.10.10.60">
    <property type="entry name" value="Homeodomain-like"/>
    <property type="match status" value="2"/>
</dbReference>
<keyword evidence="1" id="KW-0805">Transcription regulation</keyword>
<evidence type="ECO:0000259" key="4">
    <source>
        <dbReference type="PROSITE" id="PS01124"/>
    </source>
</evidence>
<dbReference type="InterPro" id="IPR009057">
    <property type="entry name" value="Homeodomain-like_sf"/>
</dbReference>
<feature type="domain" description="HTH araC/xylS-type" evidence="4">
    <location>
        <begin position="9"/>
        <end position="107"/>
    </location>
</feature>
<reference evidence="5 6" key="1">
    <citation type="submission" date="2016-11" db="EMBL/GenBank/DDBJ databases">
        <authorList>
            <person name="Jaros S."/>
            <person name="Januszkiewicz K."/>
            <person name="Wedrychowicz H."/>
        </authorList>
    </citation>
    <scope>NUCLEOTIDE SEQUENCE [LARGE SCALE GENOMIC DNA]</scope>
    <source>
        <strain evidence="5 6">DSM 6191</strain>
    </source>
</reference>
<dbReference type="PANTHER" id="PTHR47504">
    <property type="entry name" value="RIGHT ORIGIN-BINDING PROTEIN"/>
    <property type="match status" value="1"/>
</dbReference>
<dbReference type="InterPro" id="IPR018060">
    <property type="entry name" value="HTH_AraC"/>
</dbReference>
<dbReference type="AlphaFoldDB" id="A0A1M5U7W1"/>
<dbReference type="Gene3D" id="3.20.80.10">
    <property type="entry name" value="Regulatory factor, effector binding domain"/>
    <property type="match status" value="1"/>
</dbReference>
<dbReference type="PROSITE" id="PS01124">
    <property type="entry name" value="HTH_ARAC_FAMILY_2"/>
    <property type="match status" value="1"/>
</dbReference>
<dbReference type="PANTHER" id="PTHR47504:SF5">
    <property type="entry name" value="RIGHT ORIGIN-BINDING PROTEIN"/>
    <property type="match status" value="1"/>
</dbReference>
<keyword evidence="3" id="KW-0804">Transcription</keyword>
<dbReference type="SMART" id="SM00342">
    <property type="entry name" value="HTH_ARAC"/>
    <property type="match status" value="1"/>
</dbReference>
<name>A0A1M5U7W1_9CLOT</name>
<dbReference type="GO" id="GO:0003700">
    <property type="term" value="F:DNA-binding transcription factor activity"/>
    <property type="evidence" value="ECO:0007669"/>
    <property type="project" value="InterPro"/>
</dbReference>
<dbReference type="Pfam" id="PF12833">
    <property type="entry name" value="HTH_18"/>
    <property type="match status" value="1"/>
</dbReference>
<gene>
    <name evidence="5" type="ORF">SAMN02745941_00434</name>
</gene>
<dbReference type="GO" id="GO:0043565">
    <property type="term" value="F:sequence-specific DNA binding"/>
    <property type="evidence" value="ECO:0007669"/>
    <property type="project" value="InterPro"/>
</dbReference>
<keyword evidence="2" id="KW-0238">DNA-binding</keyword>
<evidence type="ECO:0000256" key="2">
    <source>
        <dbReference type="ARBA" id="ARBA00023125"/>
    </source>
</evidence>
<organism evidence="5 6">
    <name type="scientific">Clostridium intestinale DSM 6191</name>
    <dbReference type="NCBI Taxonomy" id="1121320"/>
    <lineage>
        <taxon>Bacteria</taxon>
        <taxon>Bacillati</taxon>
        <taxon>Bacillota</taxon>
        <taxon>Clostridia</taxon>
        <taxon>Eubacteriales</taxon>
        <taxon>Clostridiaceae</taxon>
        <taxon>Clostridium</taxon>
    </lineage>
</organism>
<evidence type="ECO:0000313" key="6">
    <source>
        <dbReference type="Proteomes" id="UP000184241"/>
    </source>
</evidence>
<evidence type="ECO:0000256" key="3">
    <source>
        <dbReference type="ARBA" id="ARBA00023163"/>
    </source>
</evidence>
<dbReference type="RefSeq" id="WP_073016249.1">
    <property type="nucleotide sequence ID" value="NZ_FQXU01000003.1"/>
</dbReference>
<dbReference type="SUPFAM" id="SSF46689">
    <property type="entry name" value="Homeodomain-like"/>
    <property type="match status" value="2"/>
</dbReference>
<dbReference type="Proteomes" id="UP000184241">
    <property type="component" value="Unassembled WGS sequence"/>
</dbReference>
<dbReference type="InterPro" id="IPR018062">
    <property type="entry name" value="HTH_AraC-typ_CS"/>
</dbReference>
<dbReference type="InterPro" id="IPR029441">
    <property type="entry name" value="Cass2"/>
</dbReference>
<dbReference type="Pfam" id="PF14526">
    <property type="entry name" value="Cass2"/>
    <property type="match status" value="1"/>
</dbReference>
<accession>A0A1M5U7W1</accession>
<proteinExistence type="predicted"/>
<dbReference type="PROSITE" id="PS00041">
    <property type="entry name" value="HTH_ARAC_FAMILY_1"/>
    <property type="match status" value="1"/>
</dbReference>
<evidence type="ECO:0000256" key="1">
    <source>
        <dbReference type="ARBA" id="ARBA00023015"/>
    </source>
</evidence>
<evidence type="ECO:0000313" key="5">
    <source>
        <dbReference type="EMBL" id="SHH59000.1"/>
    </source>
</evidence>
<dbReference type="EMBL" id="FQXU01000003">
    <property type="protein sequence ID" value="SHH59000.1"/>
    <property type="molecule type" value="Genomic_DNA"/>
</dbReference>
<dbReference type="InterPro" id="IPR050959">
    <property type="entry name" value="MarA-like"/>
</dbReference>
<dbReference type="SUPFAM" id="SSF55136">
    <property type="entry name" value="Probable bacterial effector-binding domain"/>
    <property type="match status" value="1"/>
</dbReference>
<sequence length="293" mass="34624">MLNLKDTLEVCVEYIENNIYNKITLDDLSKETGVSKYYLHRMFKSLTGESIIEYVQSRRLTLSINELVYTNKRIIDIAMDFGFNYEQSYIRSFKKKFGYTPLKIRSKDISVIITEKINTDEILTIDNSITYKPFFVFKKGFSIIGTEHKILSKSGDNSANAYGREFFYNNKNIIENPINPNIYIGYTDWSKNSDGYIYYMPSVQVENLKYIPENMKGLAIPDHEYVVFKFIGFFKPDYIKGKHIGRILAHLYRKWIFQSDFKFADSFRLEYIDNSLSKDNYCELHIYQPIKRV</sequence>